<dbReference type="Gene3D" id="3.90.70.10">
    <property type="entry name" value="Cysteine proteinases"/>
    <property type="match status" value="1"/>
</dbReference>
<proteinExistence type="predicted"/>
<sequence length="235" mass="24615">MRFIIARAAKAAIMAIVAGAIALGLASPAEASSARTMHGDPAAAAKYWRLQAFDDCAIMAAADVVGQITGTEPSERAIIKVAQNTPSTRHPGSIYVIPTDPTDGNGTNRLDLPTLLAHYGVDAKLTDADAAAETGIATGMDALEQYLDGGHAVIISLNAEMIWGQPVEAKDRDGNPVSDHAVVVTGVDTIRNIVHLNDSGTPQGKDEQIPLQLFMQAWATSDYFLLVTTGTTAGH</sequence>
<evidence type="ECO:0000313" key="3">
    <source>
        <dbReference type="EMBL" id="GFG92130.1"/>
    </source>
</evidence>
<reference evidence="3 4" key="1">
    <citation type="journal article" date="2019" name="Emerg. Microbes Infect.">
        <title>Comprehensive subspecies identification of 175 nontuberculous mycobacteria species based on 7547 genomic profiles.</title>
        <authorList>
            <person name="Matsumoto Y."/>
            <person name="Kinjo T."/>
            <person name="Motooka D."/>
            <person name="Nabeya D."/>
            <person name="Jung N."/>
            <person name="Uechi K."/>
            <person name="Horii T."/>
            <person name="Iida T."/>
            <person name="Fujita J."/>
            <person name="Nakamura S."/>
        </authorList>
    </citation>
    <scope>NUCLEOTIDE SEQUENCE [LARGE SCALE GENOMIC DNA]</scope>
    <source>
        <strain evidence="3 4">JCM 30725</strain>
    </source>
</reference>
<dbReference type="Proteomes" id="UP000465360">
    <property type="component" value="Unassembled WGS sequence"/>
</dbReference>
<dbReference type="EMBL" id="BLKZ01000001">
    <property type="protein sequence ID" value="GFG92130.1"/>
    <property type="molecule type" value="Genomic_DNA"/>
</dbReference>
<evidence type="ECO:0000256" key="1">
    <source>
        <dbReference type="SAM" id="SignalP"/>
    </source>
</evidence>
<protein>
    <recommendedName>
        <fullName evidence="2">Peptidase C39-like domain-containing protein</fullName>
    </recommendedName>
</protein>
<keyword evidence="1" id="KW-0732">Signal</keyword>
<dbReference type="InterPro" id="IPR039564">
    <property type="entry name" value="Peptidase_C39-like"/>
</dbReference>
<feature type="signal peptide" evidence="1">
    <location>
        <begin position="1"/>
        <end position="31"/>
    </location>
</feature>
<comment type="caution">
    <text evidence="3">The sequence shown here is derived from an EMBL/GenBank/DDBJ whole genome shotgun (WGS) entry which is preliminary data.</text>
</comment>
<gene>
    <name evidence="3" type="ORF">MBOU_41720</name>
</gene>
<dbReference type="RefSeq" id="WP_163716180.1">
    <property type="nucleotide sequence ID" value="NZ_BLKZ01000001.1"/>
</dbReference>
<keyword evidence="4" id="KW-1185">Reference proteome</keyword>
<evidence type="ECO:0000313" key="4">
    <source>
        <dbReference type="Proteomes" id="UP000465360"/>
    </source>
</evidence>
<accession>A0A7I9YTW4</accession>
<organism evidence="3 4">
    <name type="scientific">Mycobacterium bourgelatii</name>
    <dbReference type="NCBI Taxonomy" id="1273442"/>
    <lineage>
        <taxon>Bacteria</taxon>
        <taxon>Bacillati</taxon>
        <taxon>Actinomycetota</taxon>
        <taxon>Actinomycetes</taxon>
        <taxon>Mycobacteriales</taxon>
        <taxon>Mycobacteriaceae</taxon>
        <taxon>Mycobacterium</taxon>
    </lineage>
</organism>
<name>A0A7I9YTW4_MYCBU</name>
<evidence type="ECO:0000259" key="2">
    <source>
        <dbReference type="Pfam" id="PF13529"/>
    </source>
</evidence>
<dbReference type="Pfam" id="PF13529">
    <property type="entry name" value="Peptidase_C39_2"/>
    <property type="match status" value="1"/>
</dbReference>
<dbReference type="AlphaFoldDB" id="A0A7I9YTW4"/>
<feature type="chain" id="PRO_5029524623" description="Peptidase C39-like domain-containing protein" evidence="1">
    <location>
        <begin position="32"/>
        <end position="235"/>
    </location>
</feature>
<feature type="domain" description="Peptidase C39-like" evidence="2">
    <location>
        <begin position="53"/>
        <end position="199"/>
    </location>
</feature>